<feature type="compositionally biased region" description="Basic residues" evidence="1">
    <location>
        <begin position="1"/>
        <end position="11"/>
    </location>
</feature>
<dbReference type="AlphaFoldDB" id="A0AA39NN83"/>
<reference evidence="2" key="1">
    <citation type="submission" date="2023-06" db="EMBL/GenBank/DDBJ databases">
        <authorList>
            <consortium name="Lawrence Berkeley National Laboratory"/>
            <person name="Ahrendt S."/>
            <person name="Sahu N."/>
            <person name="Indic B."/>
            <person name="Wong-Bajracharya J."/>
            <person name="Merenyi Z."/>
            <person name="Ke H.-M."/>
            <person name="Monk M."/>
            <person name="Kocsube S."/>
            <person name="Drula E."/>
            <person name="Lipzen A."/>
            <person name="Balint B."/>
            <person name="Henrissat B."/>
            <person name="Andreopoulos B."/>
            <person name="Martin F.M."/>
            <person name="Harder C.B."/>
            <person name="Rigling D."/>
            <person name="Ford K.L."/>
            <person name="Foster G.D."/>
            <person name="Pangilinan J."/>
            <person name="Papanicolaou A."/>
            <person name="Barry K."/>
            <person name="LaButti K."/>
            <person name="Viragh M."/>
            <person name="Koriabine M."/>
            <person name="Yan M."/>
            <person name="Riley R."/>
            <person name="Champramary S."/>
            <person name="Plett K.L."/>
            <person name="Tsai I.J."/>
            <person name="Slot J."/>
            <person name="Sipos G."/>
            <person name="Plett J."/>
            <person name="Nagy L.G."/>
            <person name="Grigoriev I.V."/>
        </authorList>
    </citation>
    <scope>NUCLEOTIDE SEQUENCE</scope>
    <source>
        <strain evidence="2">ICMP 16352</strain>
    </source>
</reference>
<protein>
    <submittedName>
        <fullName evidence="2">Uncharacterized protein</fullName>
    </submittedName>
</protein>
<evidence type="ECO:0000313" key="2">
    <source>
        <dbReference type="EMBL" id="KAK0468767.1"/>
    </source>
</evidence>
<name>A0AA39NN83_9AGAR</name>
<evidence type="ECO:0000313" key="3">
    <source>
        <dbReference type="Proteomes" id="UP001175227"/>
    </source>
</evidence>
<keyword evidence="3" id="KW-1185">Reference proteome</keyword>
<feature type="region of interest" description="Disordered" evidence="1">
    <location>
        <begin position="1"/>
        <end position="38"/>
    </location>
</feature>
<organism evidence="2 3">
    <name type="scientific">Armillaria novae-zelandiae</name>
    <dbReference type="NCBI Taxonomy" id="153914"/>
    <lineage>
        <taxon>Eukaryota</taxon>
        <taxon>Fungi</taxon>
        <taxon>Dikarya</taxon>
        <taxon>Basidiomycota</taxon>
        <taxon>Agaricomycotina</taxon>
        <taxon>Agaricomycetes</taxon>
        <taxon>Agaricomycetidae</taxon>
        <taxon>Agaricales</taxon>
        <taxon>Marasmiineae</taxon>
        <taxon>Physalacriaceae</taxon>
        <taxon>Armillaria</taxon>
    </lineage>
</organism>
<dbReference type="Proteomes" id="UP001175227">
    <property type="component" value="Unassembled WGS sequence"/>
</dbReference>
<evidence type="ECO:0000256" key="1">
    <source>
        <dbReference type="SAM" id="MobiDB-lite"/>
    </source>
</evidence>
<accession>A0AA39NN83</accession>
<proteinExistence type="predicted"/>
<sequence length="111" mass="11697">MRFKPHPRNRRSSSSTPPPPPRLPESHAPAPCPSSASHASGAYHFSGFPWVVVIGLPAKSSRVGLSDAHDIPSSFFGVLSPGTLAIQILGRQLFRAGLTFLLSASILTGGK</sequence>
<gene>
    <name evidence="2" type="ORF">IW261DRAFT_1573511</name>
</gene>
<feature type="compositionally biased region" description="Low complexity" evidence="1">
    <location>
        <begin position="26"/>
        <end position="38"/>
    </location>
</feature>
<dbReference type="EMBL" id="JAUEPR010000067">
    <property type="protein sequence ID" value="KAK0468767.1"/>
    <property type="molecule type" value="Genomic_DNA"/>
</dbReference>
<comment type="caution">
    <text evidence="2">The sequence shown here is derived from an EMBL/GenBank/DDBJ whole genome shotgun (WGS) entry which is preliminary data.</text>
</comment>